<reference evidence="1 2" key="1">
    <citation type="submission" date="2016-06" db="EMBL/GenBank/DDBJ databases">
        <authorList>
            <person name="Kjaerup R.B."/>
            <person name="Dalgaard T.S."/>
            <person name="Juul-Madsen H.R."/>
        </authorList>
    </citation>
    <scope>NUCLEOTIDE SEQUENCE [LARGE SCALE GENOMIC DNA]</scope>
    <source>
        <strain evidence="1 2">852002-51834_SCH5396731</strain>
    </source>
</reference>
<proteinExistence type="predicted"/>
<evidence type="ECO:0000313" key="2">
    <source>
        <dbReference type="Proteomes" id="UP000091914"/>
    </source>
</evidence>
<dbReference type="AlphaFoldDB" id="A0A1A0VDZ7"/>
<organism evidence="1 2">
    <name type="scientific">Mycobacterium colombiense</name>
    <dbReference type="NCBI Taxonomy" id="339268"/>
    <lineage>
        <taxon>Bacteria</taxon>
        <taxon>Bacillati</taxon>
        <taxon>Actinomycetota</taxon>
        <taxon>Actinomycetes</taxon>
        <taxon>Mycobacteriales</taxon>
        <taxon>Mycobacteriaceae</taxon>
        <taxon>Mycobacterium</taxon>
        <taxon>Mycobacterium avium complex (MAC)</taxon>
    </lineage>
</organism>
<protein>
    <submittedName>
        <fullName evidence="1">Uncharacterized protein</fullName>
    </submittedName>
</protein>
<name>A0A1A0VDZ7_9MYCO</name>
<evidence type="ECO:0000313" key="1">
    <source>
        <dbReference type="EMBL" id="OBB81482.1"/>
    </source>
</evidence>
<dbReference type="EMBL" id="LZSX01000077">
    <property type="protein sequence ID" value="OBB81482.1"/>
    <property type="molecule type" value="Genomic_DNA"/>
</dbReference>
<comment type="caution">
    <text evidence="1">The sequence shown here is derived from an EMBL/GenBank/DDBJ whole genome shotgun (WGS) entry which is preliminary data.</text>
</comment>
<gene>
    <name evidence="1" type="ORF">A5760_16500</name>
</gene>
<dbReference type="Proteomes" id="UP000091914">
    <property type="component" value="Unassembled WGS sequence"/>
</dbReference>
<sequence length="122" mass="13513">MGSPLANREARARKRVRYRSAVVHGARCTVKVAERTDPQGLTCLAQWLCAGHVRGAIDHCLSRPEQRIALAGVFWIIICEAGRRTVEGESQEVIADGLYPMTENVLDELDRWLKASRAPTSA</sequence>
<accession>A0A1A0VDZ7</accession>